<feature type="compositionally biased region" description="Basic and acidic residues" evidence="2">
    <location>
        <begin position="1"/>
        <end position="10"/>
    </location>
</feature>
<evidence type="ECO:0000256" key="2">
    <source>
        <dbReference type="SAM" id="MobiDB-lite"/>
    </source>
</evidence>
<comment type="similarity">
    <text evidence="1">Belongs to the cornifelin family.</text>
</comment>
<comment type="caution">
    <text evidence="3">The sequence shown here is derived from an EMBL/GenBank/DDBJ whole genome shotgun (WGS) entry which is preliminary data.</text>
</comment>
<dbReference type="NCBIfam" id="TIGR01571">
    <property type="entry name" value="A_thal_Cys_rich"/>
    <property type="match status" value="1"/>
</dbReference>
<accession>A0A7D9DKL7</accession>
<dbReference type="OrthoDB" id="1045822at2759"/>
<evidence type="ECO:0000313" key="4">
    <source>
        <dbReference type="Proteomes" id="UP001152795"/>
    </source>
</evidence>
<evidence type="ECO:0000313" key="3">
    <source>
        <dbReference type="EMBL" id="CAB3988131.1"/>
    </source>
</evidence>
<gene>
    <name evidence="3" type="ORF">PACLA_8A042531</name>
</gene>
<feature type="compositionally biased region" description="Pro residues" evidence="2">
    <location>
        <begin position="77"/>
        <end position="91"/>
    </location>
</feature>
<feature type="region of interest" description="Disordered" evidence="2">
    <location>
        <begin position="1"/>
        <end position="101"/>
    </location>
</feature>
<sequence>MYNQGSDKETINMSSTTPYPQPDNQDAPMTPPGYPALQRHTSEGGLYPPPQPSEGVFPFPQPSGGAYPPSQPSKGAYPPPQPSGGGYPPPGAYTSFPVQQQPTNTVHNTNTTVVIQQQPAAMVVQGPRGWSTGMCACFDECGVCLVGLCSCLFCLPFIECQVSGAARECCCVGICCPIALRTKIRTRHNIQGDIVEDCCAIACCYYCAMCQMQRELNTHGI</sequence>
<protein>
    <submittedName>
        <fullName evidence="3">Uncharacterized protein</fullName>
    </submittedName>
</protein>
<evidence type="ECO:0000256" key="1">
    <source>
        <dbReference type="ARBA" id="ARBA00009024"/>
    </source>
</evidence>
<dbReference type="EMBL" id="CACRXK020001284">
    <property type="protein sequence ID" value="CAB3988131.1"/>
    <property type="molecule type" value="Genomic_DNA"/>
</dbReference>
<dbReference type="PANTHER" id="PTHR15907">
    <property type="entry name" value="DUF614 FAMILY PROTEIN-RELATED"/>
    <property type="match status" value="1"/>
</dbReference>
<feature type="compositionally biased region" description="Polar residues" evidence="2">
    <location>
        <begin position="11"/>
        <end position="24"/>
    </location>
</feature>
<dbReference type="Proteomes" id="UP001152795">
    <property type="component" value="Unassembled WGS sequence"/>
</dbReference>
<dbReference type="Pfam" id="PF04749">
    <property type="entry name" value="PLAC8"/>
    <property type="match status" value="1"/>
</dbReference>
<name>A0A7D9DKL7_PARCT</name>
<keyword evidence="4" id="KW-1185">Reference proteome</keyword>
<organism evidence="3 4">
    <name type="scientific">Paramuricea clavata</name>
    <name type="common">Red gorgonian</name>
    <name type="synonym">Violescent sea-whip</name>
    <dbReference type="NCBI Taxonomy" id="317549"/>
    <lineage>
        <taxon>Eukaryota</taxon>
        <taxon>Metazoa</taxon>
        <taxon>Cnidaria</taxon>
        <taxon>Anthozoa</taxon>
        <taxon>Octocorallia</taxon>
        <taxon>Malacalcyonacea</taxon>
        <taxon>Plexauridae</taxon>
        <taxon>Paramuricea</taxon>
    </lineage>
</organism>
<dbReference type="InterPro" id="IPR006461">
    <property type="entry name" value="PLAC_motif_containing"/>
</dbReference>
<reference evidence="3" key="1">
    <citation type="submission" date="2020-04" db="EMBL/GenBank/DDBJ databases">
        <authorList>
            <person name="Alioto T."/>
            <person name="Alioto T."/>
            <person name="Gomez Garrido J."/>
        </authorList>
    </citation>
    <scope>NUCLEOTIDE SEQUENCE</scope>
    <source>
        <strain evidence="3">A484AB</strain>
    </source>
</reference>
<proteinExistence type="inferred from homology"/>
<dbReference type="AlphaFoldDB" id="A0A7D9DKL7"/>